<dbReference type="InterPro" id="IPR035919">
    <property type="entry name" value="EAL_sf"/>
</dbReference>
<dbReference type="AlphaFoldDB" id="A0A5N3QWE8"/>
<organism evidence="4 5">
    <name type="scientific">Vibrio fortis</name>
    <dbReference type="NCBI Taxonomy" id="212667"/>
    <lineage>
        <taxon>Bacteria</taxon>
        <taxon>Pseudomonadati</taxon>
        <taxon>Pseudomonadota</taxon>
        <taxon>Gammaproteobacteria</taxon>
        <taxon>Vibrionales</taxon>
        <taxon>Vibrionaceae</taxon>
        <taxon>Vibrio</taxon>
    </lineage>
</organism>
<keyword evidence="2" id="KW-1133">Transmembrane helix</keyword>
<keyword evidence="2" id="KW-0472">Membrane</keyword>
<dbReference type="CDD" id="cd01948">
    <property type="entry name" value="EAL"/>
    <property type="match status" value="1"/>
</dbReference>
<dbReference type="PANTHER" id="PTHR33121">
    <property type="entry name" value="CYCLIC DI-GMP PHOSPHODIESTERASE PDEF"/>
    <property type="match status" value="1"/>
</dbReference>
<gene>
    <name evidence="4" type="ORF">F2P58_23975</name>
</gene>
<dbReference type="Proteomes" id="UP000326789">
    <property type="component" value="Unassembled WGS sequence"/>
</dbReference>
<dbReference type="Pfam" id="PF00563">
    <property type="entry name" value="EAL"/>
    <property type="match status" value="1"/>
</dbReference>
<comment type="caution">
    <text evidence="4">The sequence shown here is derived from an EMBL/GenBank/DDBJ whole genome shotgun (WGS) entry which is preliminary data.</text>
</comment>
<protein>
    <submittedName>
        <fullName evidence="4">EAL domain-containing protein</fullName>
    </submittedName>
</protein>
<dbReference type="EMBL" id="VWSE01000010">
    <property type="protein sequence ID" value="KAB0285565.1"/>
    <property type="molecule type" value="Genomic_DNA"/>
</dbReference>
<reference evidence="4 5" key="1">
    <citation type="submission" date="2019-09" db="EMBL/GenBank/DDBJ databases">
        <title>Whole genome sequence of Vibrio fortis.</title>
        <authorList>
            <person name="Das S.K."/>
        </authorList>
    </citation>
    <scope>NUCLEOTIDE SEQUENCE [LARGE SCALE GENOMIC DNA]</scope>
    <source>
        <strain evidence="4 5">AN60</strain>
    </source>
</reference>
<keyword evidence="1" id="KW-0175">Coiled coil</keyword>
<dbReference type="SMART" id="SM00052">
    <property type="entry name" value="EAL"/>
    <property type="match status" value="1"/>
</dbReference>
<proteinExistence type="predicted"/>
<evidence type="ECO:0000313" key="5">
    <source>
        <dbReference type="Proteomes" id="UP000326789"/>
    </source>
</evidence>
<name>A0A5N3QWE8_9VIBR</name>
<dbReference type="Gene3D" id="3.20.20.450">
    <property type="entry name" value="EAL domain"/>
    <property type="match status" value="1"/>
</dbReference>
<dbReference type="SUPFAM" id="SSF141868">
    <property type="entry name" value="EAL domain-like"/>
    <property type="match status" value="1"/>
</dbReference>
<dbReference type="InterPro" id="IPR001633">
    <property type="entry name" value="EAL_dom"/>
</dbReference>
<sequence>MDIEPIPFSPITTGVTAIILGIVIIATLYNARQSKKHNYALNRLEREKHKLEQARFICEESNIPNIHYIQQKMANLEAKKGEVYYTAHVICVGRNGDFYRYFDHQTSMKIKQTLHTQLSGDLKPSLIGLYDDRYIVMIFVSEAPLNNKLQVEHQQKVRAALPNQMVINSKKMPFDYSVTTLHFSSTYDIAKPDRLFRRISYGILRAIQNQDGLYIHNEKDYQKNLRKRHMLQDLQRDIRDGGANFELAYQPIVHSMNQNKECIREVLLVWRKRGHIEPENYMSLLSDTPHIHYSLTLMITRKVIELARKDDAEQGDFSINISMSDLAMTSFSNDICSLTKHCPEIRKKLIFELVEHSEAISQKHVQDNLQSLKRVGCRFAIDDFGTGYTNYELLNKGLFDVVKLDGNFAMNMGKDPVSNEFLRFMFRLSEQVGFTLVVCGIEEELQAKYVPKKSHVCLQGLHFSHPKKLVNTLRVA</sequence>
<feature type="domain" description="EAL" evidence="3">
    <location>
        <begin position="227"/>
        <end position="476"/>
    </location>
</feature>
<feature type="coiled-coil region" evidence="1">
    <location>
        <begin position="34"/>
        <end position="61"/>
    </location>
</feature>
<dbReference type="PANTHER" id="PTHR33121:SF78">
    <property type="entry name" value="CYCLIC DI-GMP PHOSPHODIESTERASE PDEH"/>
    <property type="match status" value="1"/>
</dbReference>
<evidence type="ECO:0000259" key="3">
    <source>
        <dbReference type="PROSITE" id="PS50883"/>
    </source>
</evidence>
<dbReference type="RefSeq" id="WP_150873263.1">
    <property type="nucleotide sequence ID" value="NZ_VWSE01000010.1"/>
</dbReference>
<dbReference type="InterPro" id="IPR050706">
    <property type="entry name" value="Cyclic-di-GMP_PDE-like"/>
</dbReference>
<accession>A0A5N3QWE8</accession>
<evidence type="ECO:0000256" key="2">
    <source>
        <dbReference type="SAM" id="Phobius"/>
    </source>
</evidence>
<dbReference type="GO" id="GO:0071111">
    <property type="term" value="F:cyclic-guanylate-specific phosphodiesterase activity"/>
    <property type="evidence" value="ECO:0007669"/>
    <property type="project" value="InterPro"/>
</dbReference>
<feature type="transmembrane region" description="Helical" evidence="2">
    <location>
        <begin position="6"/>
        <end position="29"/>
    </location>
</feature>
<keyword evidence="2" id="KW-0812">Transmembrane</keyword>
<evidence type="ECO:0000313" key="4">
    <source>
        <dbReference type="EMBL" id="KAB0285565.1"/>
    </source>
</evidence>
<dbReference type="PROSITE" id="PS50883">
    <property type="entry name" value="EAL"/>
    <property type="match status" value="1"/>
</dbReference>
<evidence type="ECO:0000256" key="1">
    <source>
        <dbReference type="SAM" id="Coils"/>
    </source>
</evidence>